<gene>
    <name evidence="3" type="ORF">GCM10008938_28900</name>
</gene>
<dbReference type="Pfam" id="PF13649">
    <property type="entry name" value="Methyltransf_25"/>
    <property type="match status" value="1"/>
</dbReference>
<evidence type="ECO:0000259" key="2">
    <source>
        <dbReference type="Pfam" id="PF13649"/>
    </source>
</evidence>
<keyword evidence="4" id="KW-1185">Reference proteome</keyword>
<dbReference type="Proteomes" id="UP000632222">
    <property type="component" value="Unassembled WGS sequence"/>
</dbReference>
<sequence>MTTHQAPFTALASVYDAIMGEIEYDGWAEFVLTFLRSEGFTPANVLDLACGTGNSTRPFVEAGLQVTGLDLSRDMLLVAQKKLPEVNFVQGSLTDFRLSERFDLISCMFDSINNLLTHEDMLACLGHVKDHLTEGGWFVADVNTRSGLRDLWEGGVIEGVVPAEDGQDVHYHWSHHYDEDRELGMIQAFFRMEDGSEFIEQHTERGYDPQELGDLLQKAGFHDITICEYPDYAEPDEDTPRVWIFAKVKGAKRG</sequence>
<feature type="domain" description="Methyltransferase" evidence="2">
    <location>
        <begin position="45"/>
        <end position="136"/>
    </location>
</feature>
<dbReference type="RefSeq" id="WP_229684806.1">
    <property type="nucleotide sequence ID" value="NZ_BMOD01000011.1"/>
</dbReference>
<dbReference type="Gene3D" id="3.40.50.150">
    <property type="entry name" value="Vaccinia Virus protein VP39"/>
    <property type="match status" value="1"/>
</dbReference>
<keyword evidence="3" id="KW-0489">Methyltransferase</keyword>
<dbReference type="Gene3D" id="2.20.25.110">
    <property type="entry name" value="S-adenosyl-L-methionine-dependent methyltransferases"/>
    <property type="match status" value="1"/>
</dbReference>
<dbReference type="EMBL" id="BMOD01000011">
    <property type="protein sequence ID" value="GGJ41099.1"/>
    <property type="molecule type" value="Genomic_DNA"/>
</dbReference>
<dbReference type="SUPFAM" id="SSF53335">
    <property type="entry name" value="S-adenosyl-L-methionine-dependent methyltransferases"/>
    <property type="match status" value="1"/>
</dbReference>
<protein>
    <submittedName>
        <fullName evidence="3">Methyltransferase type 11</fullName>
    </submittedName>
</protein>
<proteinExistence type="predicted"/>
<keyword evidence="1" id="KW-0808">Transferase</keyword>
<dbReference type="PANTHER" id="PTHR43861">
    <property type="entry name" value="TRANS-ACONITATE 2-METHYLTRANSFERASE-RELATED"/>
    <property type="match status" value="1"/>
</dbReference>
<dbReference type="CDD" id="cd02440">
    <property type="entry name" value="AdoMet_MTases"/>
    <property type="match status" value="1"/>
</dbReference>
<evidence type="ECO:0000256" key="1">
    <source>
        <dbReference type="ARBA" id="ARBA00022679"/>
    </source>
</evidence>
<comment type="caution">
    <text evidence="3">The sequence shown here is derived from an EMBL/GenBank/DDBJ whole genome shotgun (WGS) entry which is preliminary data.</text>
</comment>
<dbReference type="GO" id="GO:0032259">
    <property type="term" value="P:methylation"/>
    <property type="evidence" value="ECO:0007669"/>
    <property type="project" value="UniProtKB-KW"/>
</dbReference>
<reference evidence="4" key="1">
    <citation type="journal article" date="2019" name="Int. J. Syst. Evol. Microbiol.">
        <title>The Global Catalogue of Microorganisms (GCM) 10K type strain sequencing project: providing services to taxonomists for standard genome sequencing and annotation.</title>
        <authorList>
            <consortium name="The Broad Institute Genomics Platform"/>
            <consortium name="The Broad Institute Genome Sequencing Center for Infectious Disease"/>
            <person name="Wu L."/>
            <person name="Ma J."/>
        </authorList>
    </citation>
    <scope>NUCLEOTIDE SEQUENCE [LARGE SCALE GENOMIC DNA]</scope>
    <source>
        <strain evidence="4">JCM 14370</strain>
    </source>
</reference>
<dbReference type="InterPro" id="IPR041698">
    <property type="entry name" value="Methyltransf_25"/>
</dbReference>
<name>A0ABQ2D3T2_9DEIO</name>
<organism evidence="3 4">
    <name type="scientific">Deinococcus roseus</name>
    <dbReference type="NCBI Taxonomy" id="392414"/>
    <lineage>
        <taxon>Bacteria</taxon>
        <taxon>Thermotogati</taxon>
        <taxon>Deinococcota</taxon>
        <taxon>Deinococci</taxon>
        <taxon>Deinococcales</taxon>
        <taxon>Deinococcaceae</taxon>
        <taxon>Deinococcus</taxon>
    </lineage>
</organism>
<dbReference type="InterPro" id="IPR029063">
    <property type="entry name" value="SAM-dependent_MTases_sf"/>
</dbReference>
<evidence type="ECO:0000313" key="4">
    <source>
        <dbReference type="Proteomes" id="UP000632222"/>
    </source>
</evidence>
<accession>A0ABQ2D3T2</accession>
<dbReference type="GO" id="GO:0008168">
    <property type="term" value="F:methyltransferase activity"/>
    <property type="evidence" value="ECO:0007669"/>
    <property type="project" value="UniProtKB-KW"/>
</dbReference>
<evidence type="ECO:0000313" key="3">
    <source>
        <dbReference type="EMBL" id="GGJ41099.1"/>
    </source>
</evidence>